<sequence>MERSAPGGRFAPECEHGVVHGPGETDGPDRRRRCQHALHRDSVRGDVHADASLHSGQIQRECRGQRAETRDADDDDPDGVASPWRLCLVPGGDRQAEYGRSGDRQEQREPMSAVRRP</sequence>
<dbReference type="EMBL" id="BAABHK010000006">
    <property type="protein sequence ID" value="GAA4628824.1"/>
    <property type="molecule type" value="Genomic_DNA"/>
</dbReference>
<accession>A0ABP8UDM5</accession>
<evidence type="ECO:0000313" key="2">
    <source>
        <dbReference type="EMBL" id="GAA4628824.1"/>
    </source>
</evidence>
<gene>
    <name evidence="2" type="ORF">GCM10023196_046800</name>
</gene>
<proteinExistence type="predicted"/>
<feature type="region of interest" description="Disordered" evidence="1">
    <location>
        <begin position="1"/>
        <end position="117"/>
    </location>
</feature>
<protein>
    <submittedName>
        <fullName evidence="2">Uncharacterized protein</fullName>
    </submittedName>
</protein>
<keyword evidence="3" id="KW-1185">Reference proteome</keyword>
<feature type="compositionally biased region" description="Basic and acidic residues" evidence="1">
    <location>
        <begin position="60"/>
        <end position="70"/>
    </location>
</feature>
<dbReference type="Proteomes" id="UP001501442">
    <property type="component" value="Unassembled WGS sequence"/>
</dbReference>
<reference evidence="3" key="1">
    <citation type="journal article" date="2019" name="Int. J. Syst. Evol. Microbiol.">
        <title>The Global Catalogue of Microorganisms (GCM) 10K type strain sequencing project: providing services to taxonomists for standard genome sequencing and annotation.</title>
        <authorList>
            <consortium name="The Broad Institute Genomics Platform"/>
            <consortium name="The Broad Institute Genome Sequencing Center for Infectious Disease"/>
            <person name="Wu L."/>
            <person name="Ma J."/>
        </authorList>
    </citation>
    <scope>NUCLEOTIDE SEQUENCE [LARGE SCALE GENOMIC DNA]</scope>
    <source>
        <strain evidence="3">JCM 17939</strain>
    </source>
</reference>
<feature type="compositionally biased region" description="Basic and acidic residues" evidence="1">
    <location>
        <begin position="94"/>
        <end position="109"/>
    </location>
</feature>
<organism evidence="2 3">
    <name type="scientific">Actinoallomurus vinaceus</name>
    <dbReference type="NCBI Taxonomy" id="1080074"/>
    <lineage>
        <taxon>Bacteria</taxon>
        <taxon>Bacillati</taxon>
        <taxon>Actinomycetota</taxon>
        <taxon>Actinomycetes</taxon>
        <taxon>Streptosporangiales</taxon>
        <taxon>Thermomonosporaceae</taxon>
        <taxon>Actinoallomurus</taxon>
    </lineage>
</organism>
<evidence type="ECO:0000313" key="3">
    <source>
        <dbReference type="Proteomes" id="UP001501442"/>
    </source>
</evidence>
<evidence type="ECO:0000256" key="1">
    <source>
        <dbReference type="SAM" id="MobiDB-lite"/>
    </source>
</evidence>
<name>A0ABP8UDM5_9ACTN</name>
<feature type="compositionally biased region" description="Basic and acidic residues" evidence="1">
    <location>
        <begin position="38"/>
        <end position="51"/>
    </location>
</feature>
<comment type="caution">
    <text evidence="2">The sequence shown here is derived from an EMBL/GenBank/DDBJ whole genome shotgun (WGS) entry which is preliminary data.</text>
</comment>